<protein>
    <recommendedName>
        <fullName evidence="5">DUF4088 domain-containing protein</fullName>
    </recommendedName>
</protein>
<dbReference type="eggNOG" id="ENOG5030T19">
    <property type="taxonomic scope" value="Bacteria"/>
</dbReference>
<dbReference type="Proteomes" id="UP000597138">
    <property type="component" value="Unassembled WGS sequence"/>
</dbReference>
<organism evidence="2 3">
    <name type="scientific">Caballeronia grimmiae</name>
    <dbReference type="NCBI Taxonomy" id="1071679"/>
    <lineage>
        <taxon>Bacteria</taxon>
        <taxon>Pseudomonadati</taxon>
        <taxon>Pseudomonadota</taxon>
        <taxon>Betaproteobacteria</taxon>
        <taxon>Burkholderiales</taxon>
        <taxon>Burkholderiaceae</taxon>
        <taxon>Caballeronia</taxon>
    </lineage>
</organism>
<dbReference type="AlphaFoldDB" id="A0A069P9Z3"/>
<proteinExistence type="predicted"/>
<dbReference type="Proteomes" id="UP000027439">
    <property type="component" value="Unassembled WGS sequence"/>
</dbReference>
<comment type="caution">
    <text evidence="2">The sequence shown here is derived from an EMBL/GenBank/DDBJ whole genome shotgun (WGS) entry which is preliminary data.</text>
</comment>
<dbReference type="EMBL" id="BMEG01000003">
    <property type="protein sequence ID" value="GGD68132.1"/>
    <property type="molecule type" value="Genomic_DNA"/>
</dbReference>
<dbReference type="RefSeq" id="WP_035959632.1">
    <property type="nucleotide sequence ID" value="NZ_BMEG01000003.1"/>
</dbReference>
<dbReference type="EMBL" id="JFHE01000001">
    <property type="protein sequence ID" value="KDR37307.1"/>
    <property type="molecule type" value="Genomic_DNA"/>
</dbReference>
<reference evidence="4" key="3">
    <citation type="journal article" date="2019" name="Int. J. Syst. Evol. Microbiol.">
        <title>The Global Catalogue of Microorganisms (GCM) 10K type strain sequencing project: providing services to taxonomists for standard genome sequencing and annotation.</title>
        <authorList>
            <consortium name="The Broad Institute Genomics Platform"/>
            <consortium name="The Broad Institute Genome Sequencing Center for Infectious Disease"/>
            <person name="Wu L."/>
            <person name="Ma J."/>
        </authorList>
    </citation>
    <scope>NUCLEOTIDE SEQUENCE [LARGE SCALE GENOMIC DNA]</scope>
    <source>
        <strain evidence="4">CGMCC 1.11013</strain>
    </source>
</reference>
<reference evidence="1" key="1">
    <citation type="journal article" date="2014" name="Int. J. Syst. Evol. Microbiol.">
        <title>Complete genome of a new Firmicutes species belonging to the dominant human colonic microbiota ('Ruminococcus bicirculans') reveals two chromosomes and a selective capacity to utilize plant glucans.</title>
        <authorList>
            <consortium name="NISC Comparative Sequencing Program"/>
            <person name="Wegmann U."/>
            <person name="Louis P."/>
            <person name="Goesmann A."/>
            <person name="Henrissat B."/>
            <person name="Duncan S.H."/>
            <person name="Flint H.J."/>
        </authorList>
    </citation>
    <scope>NUCLEOTIDE SEQUENCE</scope>
    <source>
        <strain evidence="1">CGMCC 1.11013</strain>
    </source>
</reference>
<sequence length="254" mass="28713">MPQITLSLRDETIASLQRDFEAFLRLSLKLDPQFITPSFEDFLRAKLLDNPTPLTEQAVQRMLTHGQYAWAKRALDKEFPDVVEILIRQAAEHGFAFAIRSDWSAEDLLKASREWAAAIVTEAKGDVSQVDVLASQIKSAAADIRTVEEKMQTPAWRLADSLRQRVHDAKVAVETNVGSTAREKLGELRALLRLSIFYGSVQKQEAQQLLEYLRSLRPELFVEEPYDGFTRFAAWLRSIFGHAPRAAGATRASR</sequence>
<keyword evidence="4" id="KW-1185">Reference proteome</keyword>
<dbReference type="OrthoDB" id="8717545at2"/>
<accession>A0A069P9Z3</accession>
<evidence type="ECO:0000313" key="4">
    <source>
        <dbReference type="Proteomes" id="UP000597138"/>
    </source>
</evidence>
<evidence type="ECO:0000313" key="1">
    <source>
        <dbReference type="EMBL" id="GGD68132.1"/>
    </source>
</evidence>
<dbReference type="Pfam" id="PF13317">
    <property type="entry name" value="DUF4088"/>
    <property type="match status" value="1"/>
</dbReference>
<evidence type="ECO:0000313" key="2">
    <source>
        <dbReference type="EMBL" id="KDR37307.1"/>
    </source>
</evidence>
<evidence type="ECO:0008006" key="5">
    <source>
        <dbReference type="Google" id="ProtNLM"/>
    </source>
</evidence>
<name>A0A069P9Z3_9BURK</name>
<evidence type="ECO:0000313" key="3">
    <source>
        <dbReference type="Proteomes" id="UP000027439"/>
    </source>
</evidence>
<reference evidence="2 3" key="2">
    <citation type="submission" date="2014-03" db="EMBL/GenBank/DDBJ databases">
        <title>Draft Genome Sequences of Four Burkholderia Strains.</title>
        <authorList>
            <person name="Liu X.Y."/>
            <person name="Li C.X."/>
            <person name="Xu J.H."/>
        </authorList>
    </citation>
    <scope>NUCLEOTIDE SEQUENCE [LARGE SCALE GENOMIC DNA]</scope>
    <source>
        <strain evidence="2 3">R27</strain>
    </source>
</reference>
<gene>
    <name evidence="2" type="ORF">BG57_01455</name>
    <name evidence="1" type="ORF">GCM10010985_23200</name>
</gene>
<dbReference type="InterPro" id="IPR025146">
    <property type="entry name" value="DUF4088"/>
</dbReference>
<dbReference type="STRING" id="1071679.BG57_01455"/>
<reference evidence="1" key="4">
    <citation type="submission" date="2024-05" db="EMBL/GenBank/DDBJ databases">
        <authorList>
            <person name="Sun Q."/>
            <person name="Zhou Y."/>
        </authorList>
    </citation>
    <scope>NUCLEOTIDE SEQUENCE</scope>
    <source>
        <strain evidence="1">CGMCC 1.11013</strain>
    </source>
</reference>